<organism evidence="2 3">
    <name type="scientific">Diaporthe helianthi</name>
    <dbReference type="NCBI Taxonomy" id="158607"/>
    <lineage>
        <taxon>Eukaryota</taxon>
        <taxon>Fungi</taxon>
        <taxon>Dikarya</taxon>
        <taxon>Ascomycota</taxon>
        <taxon>Pezizomycotina</taxon>
        <taxon>Sordariomycetes</taxon>
        <taxon>Sordariomycetidae</taxon>
        <taxon>Diaporthales</taxon>
        <taxon>Diaporthaceae</taxon>
        <taxon>Diaporthe</taxon>
    </lineage>
</organism>
<evidence type="ECO:0000256" key="1">
    <source>
        <dbReference type="SAM" id="MobiDB-lite"/>
    </source>
</evidence>
<dbReference type="InParanoid" id="A0A2P5HEU0"/>
<evidence type="ECO:0000313" key="3">
    <source>
        <dbReference type="Proteomes" id="UP000094444"/>
    </source>
</evidence>
<name>A0A2P5HEU0_DIAHE</name>
<sequence length="246" mass="25934">MGNTTSKKKPTSNNNPQGHQPVVASPRPGIKTHHPPSYDTLYPLDAAPLPPAPLSNQGVEDNLQQLRRRNLTLALEPPPPKHTSRETAEAAARTALEGVGNSLKHCCEQPLLVAAHTARAIAIAVSRSGSHAAFLAAAHAAEASALIAYETLGDKDKTECMQRVRNAIISAVEFAMAAEAGHSATGNWPSNTKETTSMPACCHCCQLQPEPPEGHQQPPLASLETTSPVAVDFTVNSTSSLTSEPP</sequence>
<comment type="caution">
    <text evidence="2">The sequence shown here is derived from an EMBL/GenBank/DDBJ whole genome shotgun (WGS) entry which is preliminary data.</text>
</comment>
<feature type="region of interest" description="Disordered" evidence="1">
    <location>
        <begin position="1"/>
        <end position="57"/>
    </location>
</feature>
<protein>
    <submittedName>
        <fullName evidence="2">Uncharacterized protein</fullName>
    </submittedName>
</protein>
<gene>
    <name evidence="2" type="ORF">DHEL01_v212846</name>
</gene>
<reference evidence="2" key="1">
    <citation type="submission" date="2017-09" db="EMBL/GenBank/DDBJ databases">
        <title>Polyketide synthases of a Diaporthe helianthi virulent isolate.</title>
        <authorList>
            <person name="Baroncelli R."/>
        </authorList>
    </citation>
    <scope>NUCLEOTIDE SEQUENCE [LARGE SCALE GENOMIC DNA]</scope>
    <source>
        <strain evidence="2">7/96</strain>
    </source>
</reference>
<dbReference type="EMBL" id="MAVT02003237">
    <property type="protein sequence ID" value="POS68760.1"/>
    <property type="molecule type" value="Genomic_DNA"/>
</dbReference>
<proteinExistence type="predicted"/>
<dbReference type="Proteomes" id="UP000094444">
    <property type="component" value="Unassembled WGS sequence"/>
</dbReference>
<evidence type="ECO:0000313" key="2">
    <source>
        <dbReference type="EMBL" id="POS68760.1"/>
    </source>
</evidence>
<accession>A0A2P5HEU0</accession>
<feature type="compositionally biased region" description="Basic residues" evidence="1">
    <location>
        <begin position="1"/>
        <end position="10"/>
    </location>
</feature>
<keyword evidence="3" id="KW-1185">Reference proteome</keyword>
<dbReference type="AlphaFoldDB" id="A0A2P5HEU0"/>